<feature type="region of interest" description="Disordered" evidence="2">
    <location>
        <begin position="93"/>
        <end position="203"/>
    </location>
</feature>
<evidence type="ECO:0000256" key="1">
    <source>
        <dbReference type="SAM" id="Coils"/>
    </source>
</evidence>
<feature type="coiled-coil region" evidence="1">
    <location>
        <begin position="362"/>
        <end position="389"/>
    </location>
</feature>
<dbReference type="EMBL" id="JAVFHQ010000014">
    <property type="protein sequence ID" value="KAK4546673.1"/>
    <property type="molecule type" value="Genomic_DNA"/>
</dbReference>
<comment type="caution">
    <text evidence="3">The sequence shown here is derived from an EMBL/GenBank/DDBJ whole genome shotgun (WGS) entry which is preliminary data.</text>
</comment>
<proteinExistence type="predicted"/>
<keyword evidence="4" id="KW-1185">Reference proteome</keyword>
<organism evidence="3 4">
    <name type="scientific">Oleoguttula mirabilis</name>
    <dbReference type="NCBI Taxonomy" id="1507867"/>
    <lineage>
        <taxon>Eukaryota</taxon>
        <taxon>Fungi</taxon>
        <taxon>Dikarya</taxon>
        <taxon>Ascomycota</taxon>
        <taxon>Pezizomycotina</taxon>
        <taxon>Dothideomycetes</taxon>
        <taxon>Dothideomycetidae</taxon>
        <taxon>Mycosphaerellales</taxon>
        <taxon>Teratosphaeriaceae</taxon>
        <taxon>Oleoguttula</taxon>
    </lineage>
</organism>
<evidence type="ECO:0000313" key="4">
    <source>
        <dbReference type="Proteomes" id="UP001324427"/>
    </source>
</evidence>
<feature type="compositionally biased region" description="Basic and acidic residues" evidence="2">
    <location>
        <begin position="462"/>
        <end position="475"/>
    </location>
</feature>
<feature type="compositionally biased region" description="Basic and acidic residues" evidence="2">
    <location>
        <begin position="426"/>
        <end position="453"/>
    </location>
</feature>
<feature type="compositionally biased region" description="Polar residues" evidence="2">
    <location>
        <begin position="93"/>
        <end position="103"/>
    </location>
</feature>
<dbReference type="SUPFAM" id="SSF140361">
    <property type="entry name" value="MIT domain-like"/>
    <property type="match status" value="1"/>
</dbReference>
<gene>
    <name evidence="3" type="ORF">LTR36_001891</name>
</gene>
<name>A0AAV9JN26_9PEZI</name>
<reference evidence="3 4" key="1">
    <citation type="submission" date="2021-11" db="EMBL/GenBank/DDBJ databases">
        <title>Black yeast isolated from Biological Soil Crust.</title>
        <authorList>
            <person name="Kurbessoian T."/>
        </authorList>
    </citation>
    <scope>NUCLEOTIDE SEQUENCE [LARGE SCALE GENOMIC DNA]</scope>
    <source>
        <strain evidence="3 4">CCFEE 5522</strain>
    </source>
</reference>
<dbReference type="PANTHER" id="PTHR40130:SF1">
    <property type="entry name" value="SPINDLE POLE BODY-ASSOCIATED PROTEIN CUT12 DOMAIN-CONTAINING PROTEIN"/>
    <property type="match status" value="1"/>
</dbReference>
<accession>A0AAV9JN26</accession>
<dbReference type="AlphaFoldDB" id="A0AAV9JN26"/>
<feature type="compositionally biased region" description="Polar residues" evidence="2">
    <location>
        <begin position="188"/>
        <end position="198"/>
    </location>
</feature>
<feature type="compositionally biased region" description="Polar residues" evidence="2">
    <location>
        <begin position="117"/>
        <end position="137"/>
    </location>
</feature>
<evidence type="ECO:0000256" key="2">
    <source>
        <dbReference type="SAM" id="MobiDB-lite"/>
    </source>
</evidence>
<evidence type="ECO:0000313" key="3">
    <source>
        <dbReference type="EMBL" id="KAK4546673.1"/>
    </source>
</evidence>
<sequence>MAEAAPLSTAHAHARKAAHETQQIHWSEAANEHQSAATDYARASRSTSDVEALRILKLLEEQHQRLARIVRSQDKLDESEAQAEANTTQLVSTFSRTQDVQPSSPLPVNSPAPKARPSTSALAAANTGSHVRDSSPSLAREIASRRGIPQSKRTQPSAAAQARARQLSPESHRRARAAPTPKIPPSIVDSQASLSQARTARRVEDDEGFAKFYSNLTSGTMSKLSSVLAYAGLPLTADDIKAEPKSARETVRSGHEPDMKKIFSKAALNAIEEEHRRRGTLGQGFGPAESFYVVPTSGGTQSYSSIVGSMVGFDRASHQLGGVGEDDEEAFVDAREAPGPPSPRHSRAAQTHRGSFGKARTSEELELENVTLKQTLERLTGRLANFEAHAQDASMAALTQSMVGLRPLGGTSDAATAERLRQLEQQVEKDAEERQKLETHASRQEKQLRRWNDRYQTLLGGAREKMSQRADKQTDEAGGEAQAG</sequence>
<keyword evidence="1" id="KW-0175">Coiled coil</keyword>
<feature type="region of interest" description="Disordered" evidence="2">
    <location>
        <begin position="426"/>
        <end position="484"/>
    </location>
</feature>
<dbReference type="PANTHER" id="PTHR40130">
    <property type="entry name" value="EXPRESSED PROTEIN"/>
    <property type="match status" value="1"/>
</dbReference>
<dbReference type="Proteomes" id="UP001324427">
    <property type="component" value="Unassembled WGS sequence"/>
</dbReference>
<feature type="region of interest" description="Disordered" evidence="2">
    <location>
        <begin position="337"/>
        <end position="361"/>
    </location>
</feature>
<dbReference type="Gene3D" id="1.20.58.80">
    <property type="entry name" value="Phosphotransferase system, lactose/cellobiose-type IIA subunit"/>
    <property type="match status" value="1"/>
</dbReference>
<feature type="region of interest" description="Disordered" evidence="2">
    <location>
        <begin position="1"/>
        <end position="43"/>
    </location>
</feature>
<protein>
    <submittedName>
        <fullName evidence="3">Uncharacterized protein</fullName>
    </submittedName>
</protein>